<evidence type="ECO:0000256" key="6">
    <source>
        <dbReference type="ARBA" id="ARBA00023134"/>
    </source>
</evidence>
<evidence type="ECO:0000256" key="4">
    <source>
        <dbReference type="ARBA" id="ARBA00022741"/>
    </source>
</evidence>
<keyword evidence="1" id="KW-0963">Cytoplasm</keyword>
<evidence type="ECO:0000256" key="1">
    <source>
        <dbReference type="ARBA" id="ARBA00022490"/>
    </source>
</evidence>
<dbReference type="KEGG" id="fau:Fraau_1807"/>
<evidence type="ECO:0000256" key="5">
    <source>
        <dbReference type="ARBA" id="ARBA00022842"/>
    </source>
</evidence>
<evidence type="ECO:0000313" key="9">
    <source>
        <dbReference type="EMBL" id="AFC86212.1"/>
    </source>
</evidence>
<proteinExistence type="predicted"/>
<evidence type="ECO:0000256" key="2">
    <source>
        <dbReference type="ARBA" id="ARBA00022679"/>
    </source>
</evidence>
<dbReference type="InterPro" id="IPR029044">
    <property type="entry name" value="Nucleotide-diphossugar_trans"/>
</dbReference>
<dbReference type="GO" id="GO:0005525">
    <property type="term" value="F:GTP binding"/>
    <property type="evidence" value="ECO:0007669"/>
    <property type="project" value="UniProtKB-KW"/>
</dbReference>
<dbReference type="Pfam" id="PF12804">
    <property type="entry name" value="NTP_transf_3"/>
    <property type="match status" value="1"/>
</dbReference>
<keyword evidence="4" id="KW-0547">Nucleotide-binding</keyword>
<dbReference type="InterPro" id="IPR025877">
    <property type="entry name" value="MobA-like_NTP_Trfase"/>
</dbReference>
<keyword evidence="5" id="KW-0460">Magnesium</keyword>
<dbReference type="InterPro" id="IPR013482">
    <property type="entry name" value="Molybde_CF_guanTrfase"/>
</dbReference>
<dbReference type="Gene3D" id="3.90.550.10">
    <property type="entry name" value="Spore Coat Polysaccharide Biosynthesis Protein SpsA, Chain A"/>
    <property type="match status" value="1"/>
</dbReference>
<dbReference type="EMBL" id="CP003350">
    <property type="protein sequence ID" value="AFC86212.1"/>
    <property type="molecule type" value="Genomic_DNA"/>
</dbReference>
<gene>
    <name evidence="9" type="ordered locus">Fraau_1807</name>
</gene>
<evidence type="ECO:0000256" key="3">
    <source>
        <dbReference type="ARBA" id="ARBA00022723"/>
    </source>
</evidence>
<name>H8KZH0_FRAAD</name>
<evidence type="ECO:0000259" key="8">
    <source>
        <dbReference type="Pfam" id="PF12804"/>
    </source>
</evidence>
<accession>H8KZH0</accession>
<dbReference type="STRING" id="767434.Fraau_1807"/>
<evidence type="ECO:0000256" key="7">
    <source>
        <dbReference type="ARBA" id="ARBA00023150"/>
    </source>
</evidence>
<evidence type="ECO:0000313" key="10">
    <source>
        <dbReference type="Proteomes" id="UP000005234"/>
    </source>
</evidence>
<keyword evidence="2" id="KW-0808">Transferase</keyword>
<dbReference type="SUPFAM" id="SSF53448">
    <property type="entry name" value="Nucleotide-diphospho-sugar transferases"/>
    <property type="match status" value="1"/>
</dbReference>
<feature type="domain" description="MobA-like NTP transferase" evidence="8">
    <location>
        <begin position="3"/>
        <end position="161"/>
    </location>
</feature>
<organism evidence="9 10">
    <name type="scientific">Frateuria aurantia (strain ATCC 33424 / DSM 6220 / KCTC 2777 / LMG 1558 / NBRC 3245 / NCIMB 13370)</name>
    <name type="common">Acetobacter aurantius</name>
    <dbReference type="NCBI Taxonomy" id="767434"/>
    <lineage>
        <taxon>Bacteria</taxon>
        <taxon>Pseudomonadati</taxon>
        <taxon>Pseudomonadota</taxon>
        <taxon>Gammaproteobacteria</taxon>
        <taxon>Lysobacterales</taxon>
        <taxon>Rhodanobacteraceae</taxon>
        <taxon>Frateuria</taxon>
    </lineage>
</organism>
<dbReference type="AlphaFoldDB" id="H8KZH0"/>
<keyword evidence="6" id="KW-0342">GTP-binding</keyword>
<keyword evidence="3" id="KW-0479">Metal-binding</keyword>
<keyword evidence="10" id="KW-1185">Reference proteome</keyword>
<dbReference type="PANTHER" id="PTHR19136:SF81">
    <property type="entry name" value="MOLYBDENUM COFACTOR GUANYLYLTRANSFERASE"/>
    <property type="match status" value="1"/>
</dbReference>
<dbReference type="eggNOG" id="COG0746">
    <property type="taxonomic scope" value="Bacteria"/>
</dbReference>
<dbReference type="GO" id="GO:0016779">
    <property type="term" value="F:nucleotidyltransferase activity"/>
    <property type="evidence" value="ECO:0007669"/>
    <property type="project" value="TreeGrafter"/>
</dbReference>
<sequence>MAGLLLAGGYSRRMGRDKAGMIYHGRDQLHHAFDLLQSLTTACYVAIREDQLAEDHRSTLPCLLDIAGVAGPAAGLLAAQRRHPEASWLLLACDMPLMDRSTLQALLLAAKVDQQAAVIAYAAADGRIEPMCSLWRPASKVCLQREATTSRNGLRHIAEQLRIRLLQAAEPERLVNANTPDESAAILSRLQ</sequence>
<protein>
    <submittedName>
        <fullName evidence="9">Molybdopterin-guanine dinucleotide biosynthesis protein A</fullName>
    </submittedName>
</protein>
<dbReference type="GO" id="GO:0006777">
    <property type="term" value="P:Mo-molybdopterin cofactor biosynthetic process"/>
    <property type="evidence" value="ECO:0007669"/>
    <property type="project" value="UniProtKB-KW"/>
</dbReference>
<dbReference type="CDD" id="cd02503">
    <property type="entry name" value="MobA"/>
    <property type="match status" value="1"/>
</dbReference>
<dbReference type="GO" id="GO:0046872">
    <property type="term" value="F:metal ion binding"/>
    <property type="evidence" value="ECO:0007669"/>
    <property type="project" value="UniProtKB-KW"/>
</dbReference>
<dbReference type="HOGENOM" id="CLU_055597_2_2_6"/>
<keyword evidence="7" id="KW-0501">Molybdenum cofactor biosynthesis</keyword>
<reference evidence="9" key="1">
    <citation type="submission" date="2012-02" db="EMBL/GenBank/DDBJ databases">
        <title>The complete genome of Frateuria aurantia DSM 6220.</title>
        <authorList>
            <consortium name="US DOE Joint Genome Institute (JGI-PGF)"/>
            <person name="Lucas S."/>
            <person name="Copeland A."/>
            <person name="Lapidus A."/>
            <person name="Glavina del Rio T."/>
            <person name="Dalin E."/>
            <person name="Tice H."/>
            <person name="Bruce D."/>
            <person name="Goodwin L."/>
            <person name="Pitluck S."/>
            <person name="Peters L."/>
            <person name="Ovchinnikova G."/>
            <person name="Teshima H."/>
            <person name="Kyrpides N."/>
            <person name="Mavromatis K."/>
            <person name="Ivanova N."/>
            <person name="Brettin T."/>
            <person name="Detter J.C."/>
            <person name="Han C."/>
            <person name="Larimer F."/>
            <person name="Land M."/>
            <person name="Hauser L."/>
            <person name="Markowitz V."/>
            <person name="Cheng J.-F."/>
            <person name="Hugenholtz P."/>
            <person name="Woyke T."/>
            <person name="Wu D."/>
            <person name="Brambilla E."/>
            <person name="Klenk H.-P."/>
            <person name="Eisen J.A."/>
        </authorList>
    </citation>
    <scope>NUCLEOTIDE SEQUENCE</scope>
    <source>
        <strain evidence="9">DSM 6220</strain>
    </source>
</reference>
<dbReference type="PANTHER" id="PTHR19136">
    <property type="entry name" value="MOLYBDENUM COFACTOR GUANYLYLTRANSFERASE"/>
    <property type="match status" value="1"/>
</dbReference>
<dbReference type="Proteomes" id="UP000005234">
    <property type="component" value="Chromosome"/>
</dbReference>